<dbReference type="RefSeq" id="WP_005976738.1">
    <property type="nucleotide sequence ID" value="NZ_BAABXY010000001.1"/>
</dbReference>
<keyword evidence="1" id="KW-1133">Transmembrane helix</keyword>
<organism evidence="2 3">
    <name type="scientific">Fusobacterium ulcerans</name>
    <dbReference type="NCBI Taxonomy" id="861"/>
    <lineage>
        <taxon>Bacteria</taxon>
        <taxon>Fusobacteriati</taxon>
        <taxon>Fusobacteriota</taxon>
        <taxon>Fusobacteriia</taxon>
        <taxon>Fusobacteriales</taxon>
        <taxon>Fusobacteriaceae</taxon>
        <taxon>Fusobacterium</taxon>
    </lineage>
</organism>
<feature type="transmembrane region" description="Helical" evidence="1">
    <location>
        <begin position="93"/>
        <end position="116"/>
    </location>
</feature>
<accession>A0AAX2J8S6</accession>
<name>A0AAX2J8S6_9FUSO</name>
<feature type="transmembrane region" description="Helical" evidence="1">
    <location>
        <begin position="66"/>
        <end position="87"/>
    </location>
</feature>
<keyword evidence="1" id="KW-0812">Transmembrane</keyword>
<proteinExistence type="predicted"/>
<evidence type="ECO:0008006" key="4">
    <source>
        <dbReference type="Google" id="ProtNLM"/>
    </source>
</evidence>
<dbReference type="EMBL" id="LS483487">
    <property type="protein sequence ID" value="SQJ00835.1"/>
    <property type="molecule type" value="Genomic_DNA"/>
</dbReference>
<keyword evidence="1" id="KW-0472">Membrane</keyword>
<gene>
    <name evidence="2" type="ORF">NCTC12112_00994</name>
</gene>
<evidence type="ECO:0000313" key="3">
    <source>
        <dbReference type="Proteomes" id="UP000249008"/>
    </source>
</evidence>
<dbReference type="GeneID" id="78455572"/>
<evidence type="ECO:0000313" key="2">
    <source>
        <dbReference type="EMBL" id="SQJ00835.1"/>
    </source>
</evidence>
<protein>
    <recommendedName>
        <fullName evidence="4">GtrA-like protein domain-containing protein</fullName>
    </recommendedName>
</protein>
<sequence>MWNILDRYVLGVGVIFHIIGTFFLTEAILDGNKYLLQIIQYASLSKSVIIFSYWVGDDRYKFRYYFLYFILNFTVLFSSGLFIRAFIGQNIKAVVLLTVVVFVIGFILTIINAFLYQFFKLKSYKYN</sequence>
<reference evidence="2 3" key="1">
    <citation type="submission" date="2018-06" db="EMBL/GenBank/DDBJ databases">
        <authorList>
            <consortium name="Pathogen Informatics"/>
            <person name="Doyle S."/>
        </authorList>
    </citation>
    <scope>NUCLEOTIDE SEQUENCE [LARGE SCALE GENOMIC DNA]</scope>
    <source>
        <strain evidence="2 3">NCTC12112</strain>
    </source>
</reference>
<dbReference type="Proteomes" id="UP000249008">
    <property type="component" value="Chromosome 1"/>
</dbReference>
<feature type="transmembrane region" description="Helical" evidence="1">
    <location>
        <begin position="34"/>
        <end position="54"/>
    </location>
</feature>
<evidence type="ECO:0000256" key="1">
    <source>
        <dbReference type="SAM" id="Phobius"/>
    </source>
</evidence>
<dbReference type="AlphaFoldDB" id="A0AAX2J8S6"/>
<dbReference type="KEGG" id="ful:C4N20_12170"/>
<feature type="transmembrane region" description="Helical" evidence="1">
    <location>
        <begin position="7"/>
        <end position="28"/>
    </location>
</feature>